<dbReference type="GO" id="GO:0016020">
    <property type="term" value="C:membrane"/>
    <property type="evidence" value="ECO:0007669"/>
    <property type="project" value="UniProtKB-SubCell"/>
</dbReference>
<dbReference type="EMBL" id="LQMQ01000011">
    <property type="protein sequence ID" value="KUO42035.1"/>
    <property type="molecule type" value="Genomic_DNA"/>
</dbReference>
<feature type="transmembrane region" description="Helical" evidence="2">
    <location>
        <begin position="291"/>
        <end position="308"/>
    </location>
</feature>
<proteinExistence type="predicted"/>
<dbReference type="AlphaFoldDB" id="A0A147JZJ6"/>
<keyword evidence="2" id="KW-0812">Transmembrane</keyword>
<feature type="transmembrane region" description="Helical" evidence="2">
    <location>
        <begin position="193"/>
        <end position="211"/>
    </location>
</feature>
<protein>
    <recommendedName>
        <fullName evidence="5">Neurotransmitter-gated ion-channel ligand-binding domain-containing protein</fullName>
    </recommendedName>
</protein>
<dbReference type="PANTHER" id="PTHR18945">
    <property type="entry name" value="NEUROTRANSMITTER GATED ION CHANNEL"/>
    <property type="match status" value="1"/>
</dbReference>
<organism evidence="3 4">
    <name type="scientific">Hadarchaeum yellowstonense</name>
    <dbReference type="NCBI Taxonomy" id="1776334"/>
    <lineage>
        <taxon>Archaea</taxon>
        <taxon>Methanobacteriati</taxon>
        <taxon>Candidatus Hadarchaeota</taxon>
        <taxon>Candidatus Hadarchaeia</taxon>
        <taxon>Candidatus Hadarchaeales</taxon>
        <taxon>Candidatus Hadarchaeaceae</taxon>
        <taxon>Candidatus Hadarchaeum</taxon>
    </lineage>
</organism>
<dbReference type="Proteomes" id="UP000074294">
    <property type="component" value="Unassembled WGS sequence"/>
</dbReference>
<name>A0A147JZJ6_HADYE</name>
<dbReference type="SUPFAM" id="SSF90112">
    <property type="entry name" value="Neurotransmitter-gated ion-channel transmembrane pore"/>
    <property type="match status" value="1"/>
</dbReference>
<feature type="transmembrane region" description="Helical" evidence="2">
    <location>
        <begin position="251"/>
        <end position="270"/>
    </location>
</feature>
<reference evidence="3 4" key="1">
    <citation type="journal article" date="2016" name="Nat. Microbiol.">
        <title>Genomic inference of the metabolism of cosmopolitan subsurface Archaea, Hadesarchaea.</title>
        <authorList>
            <person name="Baker B.J."/>
            <person name="Saw J.H."/>
            <person name="Lind A.E."/>
            <person name="Lazar C.S."/>
            <person name="Hinrichs K.-U."/>
            <person name="Teske A.P."/>
            <person name="Ettema T.J."/>
        </authorList>
    </citation>
    <scope>NUCLEOTIDE SEQUENCE [LARGE SCALE GENOMIC DNA]</scope>
</reference>
<dbReference type="Gene3D" id="1.20.58.390">
    <property type="entry name" value="Neurotransmitter-gated ion-channel transmembrane domain"/>
    <property type="match status" value="1"/>
</dbReference>
<dbReference type="InterPro" id="IPR036734">
    <property type="entry name" value="Neur_chan_lig-bd_sf"/>
</dbReference>
<dbReference type="STRING" id="1776334.APZ16_03585"/>
<evidence type="ECO:0008006" key="5">
    <source>
        <dbReference type="Google" id="ProtNLM"/>
    </source>
</evidence>
<keyword evidence="2" id="KW-0472">Membrane</keyword>
<dbReference type="GO" id="GO:0004888">
    <property type="term" value="F:transmembrane signaling receptor activity"/>
    <property type="evidence" value="ECO:0007669"/>
    <property type="project" value="InterPro"/>
</dbReference>
<comment type="caution">
    <text evidence="3">The sequence shown here is derived from an EMBL/GenBank/DDBJ whole genome shotgun (WGS) entry which is preliminary data.</text>
</comment>
<gene>
    <name evidence="3" type="ORF">APZ16_03585</name>
</gene>
<dbReference type="InterPro" id="IPR006201">
    <property type="entry name" value="Neur_channel"/>
</dbReference>
<evidence type="ECO:0000313" key="3">
    <source>
        <dbReference type="EMBL" id="KUO42035.1"/>
    </source>
</evidence>
<evidence type="ECO:0000256" key="2">
    <source>
        <dbReference type="SAM" id="Phobius"/>
    </source>
</evidence>
<evidence type="ECO:0000313" key="4">
    <source>
        <dbReference type="Proteomes" id="UP000074294"/>
    </source>
</evidence>
<feature type="transmembrane region" description="Helical" evidence="2">
    <location>
        <begin position="218"/>
        <end position="239"/>
    </location>
</feature>
<dbReference type="GO" id="GO:0005230">
    <property type="term" value="F:extracellular ligand-gated monoatomic ion channel activity"/>
    <property type="evidence" value="ECO:0007669"/>
    <property type="project" value="InterPro"/>
</dbReference>
<keyword evidence="2" id="KW-1133">Transmembrane helix</keyword>
<accession>A0A147JZJ6</accession>
<dbReference type="Gene3D" id="2.70.170.10">
    <property type="entry name" value="Neurotransmitter-gated ion-channel ligand-binding domain"/>
    <property type="match status" value="2"/>
</dbReference>
<dbReference type="InterPro" id="IPR038050">
    <property type="entry name" value="Neuro_actylchol_rec"/>
</dbReference>
<evidence type="ECO:0000256" key="1">
    <source>
        <dbReference type="ARBA" id="ARBA00004141"/>
    </source>
</evidence>
<sequence length="310" mass="35365">MKAKLVLASALGVFLLSIFFLPPVASQTYQQEPSRVKVGVWINSIEKVDTPAQTFSVDFYLWFKYHDIKPDIEFLRGTPRMDLVTEEERPTENYIEYRVRGAYVQPFDFRDFPLDEHFLSISLEDKNHDITELVFEPDLEESGIDPSLSVAGWDVKDFRIYVSEHAYPDETYSQLTFGLTVYRSKISAVLKNFLPIIIITLISLLTFAISIKNFGQRVGICVSTLMSAVAYHIAALSGLPALGYLTLFDRIMLVVYTVFLYNLLVSVQGMRLVEAGKVEEAEKFESRMQNLLPVLVVVLGIIYIWLFGMI</sequence>
<dbReference type="InterPro" id="IPR036719">
    <property type="entry name" value="Neuro-gated_channel_TM_sf"/>
</dbReference>
<comment type="subcellular location">
    <subcellularLocation>
        <location evidence="1">Membrane</location>
        <topology evidence="1">Multi-pass membrane protein</topology>
    </subcellularLocation>
</comment>
<dbReference type="SUPFAM" id="SSF63712">
    <property type="entry name" value="Nicotinic receptor ligand binding domain-like"/>
    <property type="match status" value="1"/>
</dbReference>